<evidence type="ECO:0000256" key="1">
    <source>
        <dbReference type="ARBA" id="ARBA00012344"/>
    </source>
</evidence>
<dbReference type="EMBL" id="JAIWYP010000003">
    <property type="protein sequence ID" value="KAH3855750.1"/>
    <property type="molecule type" value="Genomic_DNA"/>
</dbReference>
<gene>
    <name evidence="5" type="ORF">DPMN_098319</name>
</gene>
<evidence type="ECO:0000256" key="3">
    <source>
        <dbReference type="ARBA" id="ARBA00043195"/>
    </source>
</evidence>
<comment type="caution">
    <text evidence="5">The sequence shown here is derived from an EMBL/GenBank/DDBJ whole genome shotgun (WGS) entry which is preliminary data.</text>
</comment>
<evidence type="ECO:0000313" key="5">
    <source>
        <dbReference type="EMBL" id="KAH3855750.1"/>
    </source>
</evidence>
<dbReference type="PANTHER" id="PTHR12192:SF2">
    <property type="entry name" value="GLUTATHIONE-SPECIFIC GAMMA-GLUTAMYLCYCLOTRANSFERASE 2"/>
    <property type="match status" value="1"/>
</dbReference>
<evidence type="ECO:0000256" key="4">
    <source>
        <dbReference type="ARBA" id="ARBA00045227"/>
    </source>
</evidence>
<organism evidence="5 6">
    <name type="scientific">Dreissena polymorpha</name>
    <name type="common">Zebra mussel</name>
    <name type="synonym">Mytilus polymorpha</name>
    <dbReference type="NCBI Taxonomy" id="45954"/>
    <lineage>
        <taxon>Eukaryota</taxon>
        <taxon>Metazoa</taxon>
        <taxon>Spiralia</taxon>
        <taxon>Lophotrochozoa</taxon>
        <taxon>Mollusca</taxon>
        <taxon>Bivalvia</taxon>
        <taxon>Autobranchia</taxon>
        <taxon>Heteroconchia</taxon>
        <taxon>Euheterodonta</taxon>
        <taxon>Imparidentia</taxon>
        <taxon>Neoheterodontei</taxon>
        <taxon>Myida</taxon>
        <taxon>Dreissenoidea</taxon>
        <taxon>Dreissenidae</taxon>
        <taxon>Dreissena</taxon>
    </lineage>
</organism>
<keyword evidence="2" id="KW-0456">Lyase</keyword>
<reference evidence="5" key="2">
    <citation type="submission" date="2020-11" db="EMBL/GenBank/DDBJ databases">
        <authorList>
            <person name="McCartney M.A."/>
            <person name="Auch B."/>
            <person name="Kono T."/>
            <person name="Mallez S."/>
            <person name="Becker A."/>
            <person name="Gohl D.M."/>
            <person name="Silverstein K.A.T."/>
            <person name="Koren S."/>
            <person name="Bechman K.B."/>
            <person name="Herman A."/>
            <person name="Abrahante J.E."/>
            <person name="Garbe J."/>
        </authorList>
    </citation>
    <scope>NUCLEOTIDE SEQUENCE</scope>
    <source>
        <strain evidence="5">Duluth1</strain>
        <tissue evidence="5">Whole animal</tissue>
    </source>
</reference>
<reference evidence="5" key="1">
    <citation type="journal article" date="2019" name="bioRxiv">
        <title>The Genome of the Zebra Mussel, Dreissena polymorpha: A Resource for Invasive Species Research.</title>
        <authorList>
            <person name="McCartney M.A."/>
            <person name="Auch B."/>
            <person name="Kono T."/>
            <person name="Mallez S."/>
            <person name="Zhang Y."/>
            <person name="Obille A."/>
            <person name="Becker A."/>
            <person name="Abrahante J.E."/>
            <person name="Garbe J."/>
            <person name="Badalamenti J.P."/>
            <person name="Herman A."/>
            <person name="Mangelson H."/>
            <person name="Liachko I."/>
            <person name="Sullivan S."/>
            <person name="Sone E.D."/>
            <person name="Koren S."/>
            <person name="Silverstein K.A.T."/>
            <person name="Beckman K.B."/>
            <person name="Gohl D.M."/>
        </authorList>
    </citation>
    <scope>NUCLEOTIDE SEQUENCE</scope>
    <source>
        <strain evidence="5">Duluth1</strain>
        <tissue evidence="5">Whole animal</tissue>
    </source>
</reference>
<dbReference type="GO" id="GO:0005737">
    <property type="term" value="C:cytoplasm"/>
    <property type="evidence" value="ECO:0007669"/>
    <property type="project" value="TreeGrafter"/>
</dbReference>
<comment type="function">
    <text evidence="4">Catalyzes the cleavage of glutathione into 5-oxo-L-proline and a Cys-Gly dipeptide. Acts specifically on glutathione, but not on other gamma-glutamyl peptides.</text>
</comment>
<sequence length="109" mass="12677">MRLHSQFLPRRRKKSENIGNTTVILTFYTRHLQEGQFALELYIGTEDNPNYIEPAPMEYTQSDLPISPSGKIIDYLLNPAHALRDLLPEVDDPYLFELERLVTTMKNVN</sequence>
<dbReference type="Pfam" id="PF04752">
    <property type="entry name" value="ChaC"/>
    <property type="match status" value="1"/>
</dbReference>
<dbReference type="InterPro" id="IPR006840">
    <property type="entry name" value="ChaC"/>
</dbReference>
<keyword evidence="6" id="KW-1185">Reference proteome</keyword>
<evidence type="ECO:0000313" key="6">
    <source>
        <dbReference type="Proteomes" id="UP000828390"/>
    </source>
</evidence>
<evidence type="ECO:0000256" key="2">
    <source>
        <dbReference type="ARBA" id="ARBA00023239"/>
    </source>
</evidence>
<dbReference type="Proteomes" id="UP000828390">
    <property type="component" value="Unassembled WGS sequence"/>
</dbReference>
<dbReference type="GO" id="GO:0061928">
    <property type="term" value="F:glutathione specific gamma-glutamylcyclotransferase activity"/>
    <property type="evidence" value="ECO:0007669"/>
    <property type="project" value="UniProtKB-EC"/>
</dbReference>
<proteinExistence type="predicted"/>
<protein>
    <recommendedName>
        <fullName evidence="1">glutathione-specific gamma-glutamylcyclotransferase</fullName>
        <ecNumber evidence="1">4.3.2.7</ecNumber>
    </recommendedName>
    <alternativeName>
        <fullName evidence="3">Cation transport regulator-like protein 2</fullName>
    </alternativeName>
</protein>
<dbReference type="GO" id="GO:0006751">
    <property type="term" value="P:glutathione catabolic process"/>
    <property type="evidence" value="ECO:0007669"/>
    <property type="project" value="InterPro"/>
</dbReference>
<name>A0A9D4R762_DREPO</name>
<dbReference type="AlphaFoldDB" id="A0A9D4R762"/>
<dbReference type="PANTHER" id="PTHR12192">
    <property type="entry name" value="CATION TRANSPORT PROTEIN CHAC-RELATED"/>
    <property type="match status" value="1"/>
</dbReference>
<accession>A0A9D4R762</accession>
<dbReference type="EC" id="4.3.2.7" evidence="1"/>